<feature type="active site" description="O-(5'-phospho-DNA)-serine intermediate" evidence="4 5">
    <location>
        <position position="13"/>
    </location>
</feature>
<dbReference type="AlphaFoldDB" id="A0A1M5D0Z4"/>
<dbReference type="PROSITE" id="PS00397">
    <property type="entry name" value="RECOMBINASES_1"/>
    <property type="match status" value="1"/>
</dbReference>
<accession>A0A1M5D0Z4</accession>
<evidence type="ECO:0000259" key="6">
    <source>
        <dbReference type="PROSITE" id="PS51736"/>
    </source>
</evidence>
<evidence type="ECO:0000256" key="1">
    <source>
        <dbReference type="ARBA" id="ARBA00022908"/>
    </source>
</evidence>
<feature type="domain" description="Resolvase/invertase-type recombinase catalytic" evidence="6">
    <location>
        <begin position="5"/>
        <end position="141"/>
    </location>
</feature>
<dbReference type="RefSeq" id="WP_073053207.1">
    <property type="nucleotide sequence ID" value="NZ_FQUP01000002.1"/>
</dbReference>
<dbReference type="InterPro" id="IPR050639">
    <property type="entry name" value="SSR_resolvase"/>
</dbReference>
<dbReference type="EMBL" id="FQUP01000002">
    <property type="protein sequence ID" value="SHF60497.1"/>
    <property type="molecule type" value="Genomic_DNA"/>
</dbReference>
<dbReference type="GO" id="GO:0003677">
    <property type="term" value="F:DNA binding"/>
    <property type="evidence" value="ECO:0007669"/>
    <property type="project" value="UniProtKB-KW"/>
</dbReference>
<evidence type="ECO:0000256" key="2">
    <source>
        <dbReference type="ARBA" id="ARBA00023125"/>
    </source>
</evidence>
<evidence type="ECO:0000256" key="3">
    <source>
        <dbReference type="ARBA" id="ARBA00023172"/>
    </source>
</evidence>
<dbReference type="InterPro" id="IPR036162">
    <property type="entry name" value="Resolvase-like_N_sf"/>
</dbReference>
<keyword evidence="3" id="KW-0233">DNA recombination</keyword>
<proteinExistence type="predicted"/>
<gene>
    <name evidence="7" type="ORF">SAMN02745157_2523</name>
</gene>
<dbReference type="SUPFAM" id="SSF53041">
    <property type="entry name" value="Resolvase-like"/>
    <property type="match status" value="1"/>
</dbReference>
<dbReference type="PANTHER" id="PTHR30461:SF2">
    <property type="entry name" value="SERINE RECOMBINASE PINE-RELATED"/>
    <property type="match status" value="1"/>
</dbReference>
<evidence type="ECO:0000313" key="7">
    <source>
        <dbReference type="EMBL" id="SHF60497.1"/>
    </source>
</evidence>
<dbReference type="InterPro" id="IPR006118">
    <property type="entry name" value="Recombinase_CS"/>
</dbReference>
<protein>
    <submittedName>
        <fullName evidence="7">Site-specific DNA recombinase</fullName>
    </submittedName>
</protein>
<dbReference type="PANTHER" id="PTHR30461">
    <property type="entry name" value="DNA-INVERTASE FROM LAMBDOID PROPHAGE"/>
    <property type="match status" value="1"/>
</dbReference>
<name>A0A1M5D0Z4_9HYPH</name>
<evidence type="ECO:0000256" key="4">
    <source>
        <dbReference type="PIRSR" id="PIRSR606118-50"/>
    </source>
</evidence>
<sequence length="228" mass="24124">MADGKFISYLRVSTERQGRSGLGLEAQRQAVAEYLNGGKWTVLQEVVEIESGSKDDRPKLLEAMALCRLHGATLVIAKLDRLSRDAAFLLSLQKAGVRFVAADMPEANEMVVGIMAVVAQAERKMISQRTKAALQAAKARGQKLGGFRGAMITDEARKAGREAASAKARARAADLMPVIEEIRACGVTSLGGIAAALSSKGIPTARGMSDWTAVQVSRVLASATPSNA</sequence>
<dbReference type="GO" id="GO:0015074">
    <property type="term" value="P:DNA integration"/>
    <property type="evidence" value="ECO:0007669"/>
    <property type="project" value="UniProtKB-KW"/>
</dbReference>
<dbReference type="Pfam" id="PF00239">
    <property type="entry name" value="Resolvase"/>
    <property type="match status" value="1"/>
</dbReference>
<keyword evidence="2" id="KW-0238">DNA-binding</keyword>
<dbReference type="CDD" id="cd00338">
    <property type="entry name" value="Ser_Recombinase"/>
    <property type="match status" value="1"/>
</dbReference>
<dbReference type="GO" id="GO:0000150">
    <property type="term" value="F:DNA strand exchange activity"/>
    <property type="evidence" value="ECO:0007669"/>
    <property type="project" value="InterPro"/>
</dbReference>
<dbReference type="PROSITE" id="PS51736">
    <property type="entry name" value="RECOMBINASES_3"/>
    <property type="match status" value="1"/>
</dbReference>
<dbReference type="Proteomes" id="UP000184485">
    <property type="component" value="Unassembled WGS sequence"/>
</dbReference>
<reference evidence="7 8" key="1">
    <citation type="submission" date="2016-11" db="EMBL/GenBank/DDBJ databases">
        <authorList>
            <person name="Jaros S."/>
            <person name="Januszkiewicz K."/>
            <person name="Wedrychowicz H."/>
        </authorList>
    </citation>
    <scope>NUCLEOTIDE SEQUENCE [LARGE SCALE GENOMIC DNA]</scope>
    <source>
        <strain evidence="7 8">DSM 19436</strain>
    </source>
</reference>
<keyword evidence="1" id="KW-0229">DNA integration</keyword>
<evidence type="ECO:0000256" key="5">
    <source>
        <dbReference type="PROSITE-ProRule" id="PRU10137"/>
    </source>
</evidence>
<organism evidence="7 8">
    <name type="scientific">Kaistia soli DSM 19436</name>
    <dbReference type="NCBI Taxonomy" id="1122133"/>
    <lineage>
        <taxon>Bacteria</taxon>
        <taxon>Pseudomonadati</taxon>
        <taxon>Pseudomonadota</taxon>
        <taxon>Alphaproteobacteria</taxon>
        <taxon>Hyphomicrobiales</taxon>
        <taxon>Kaistiaceae</taxon>
        <taxon>Kaistia</taxon>
    </lineage>
</organism>
<dbReference type="Gene3D" id="3.40.50.1390">
    <property type="entry name" value="Resolvase, N-terminal catalytic domain"/>
    <property type="match status" value="1"/>
</dbReference>
<dbReference type="InterPro" id="IPR006119">
    <property type="entry name" value="Resolv_N"/>
</dbReference>
<evidence type="ECO:0000313" key="8">
    <source>
        <dbReference type="Proteomes" id="UP000184485"/>
    </source>
</evidence>
<keyword evidence="8" id="KW-1185">Reference proteome</keyword>
<dbReference type="STRING" id="1122133.SAMN02745157_2523"/>
<dbReference type="OrthoDB" id="2290206at2"/>
<dbReference type="SMART" id="SM00857">
    <property type="entry name" value="Resolvase"/>
    <property type="match status" value="1"/>
</dbReference>